<evidence type="ECO:0000259" key="10">
    <source>
        <dbReference type="Pfam" id="PF23598"/>
    </source>
</evidence>
<dbReference type="CDD" id="cd14798">
    <property type="entry name" value="RX-CC_like"/>
    <property type="match status" value="1"/>
</dbReference>
<dbReference type="Gene3D" id="1.20.5.4130">
    <property type="match status" value="1"/>
</dbReference>
<dbReference type="PRINTS" id="PR00364">
    <property type="entry name" value="DISEASERSIST"/>
</dbReference>
<dbReference type="Pfam" id="PF23598">
    <property type="entry name" value="LRR_14"/>
    <property type="match status" value="1"/>
</dbReference>
<dbReference type="PANTHER" id="PTHR36766">
    <property type="entry name" value="PLANT BROAD-SPECTRUM MILDEW RESISTANCE PROTEIN RPW8"/>
    <property type="match status" value="1"/>
</dbReference>
<dbReference type="Proteomes" id="UP001318860">
    <property type="component" value="Unassembled WGS sequence"/>
</dbReference>
<keyword evidence="7" id="KW-0175">Coiled coil</keyword>
<feature type="domain" description="Disease resistance N-terminal" evidence="9">
    <location>
        <begin position="5"/>
        <end position="85"/>
    </location>
</feature>
<keyword evidence="5" id="KW-0611">Plant defense</keyword>
<dbReference type="Pfam" id="PF00931">
    <property type="entry name" value="NB-ARC"/>
    <property type="match status" value="1"/>
</dbReference>
<evidence type="ECO:0000259" key="8">
    <source>
        <dbReference type="Pfam" id="PF00931"/>
    </source>
</evidence>
<dbReference type="Gene3D" id="3.40.50.300">
    <property type="entry name" value="P-loop containing nucleotide triphosphate hydrolases"/>
    <property type="match status" value="1"/>
</dbReference>
<dbReference type="InterPro" id="IPR038005">
    <property type="entry name" value="RX-like_CC"/>
</dbReference>
<evidence type="ECO:0000256" key="4">
    <source>
        <dbReference type="ARBA" id="ARBA00022741"/>
    </source>
</evidence>
<gene>
    <name evidence="11" type="ORF">DH2020_019198</name>
</gene>
<keyword evidence="4" id="KW-0547">Nucleotide-binding</keyword>
<evidence type="ECO:0000313" key="12">
    <source>
        <dbReference type="Proteomes" id="UP001318860"/>
    </source>
</evidence>
<feature type="domain" description="Disease resistance R13L4/SHOC-2-like LRR" evidence="10">
    <location>
        <begin position="453"/>
        <end position="680"/>
    </location>
</feature>
<reference evidence="11 12" key="1">
    <citation type="journal article" date="2021" name="Comput. Struct. Biotechnol. J.">
        <title>De novo genome assembly of the potent medicinal plant Rehmannia glutinosa using nanopore technology.</title>
        <authorList>
            <person name="Ma L."/>
            <person name="Dong C."/>
            <person name="Song C."/>
            <person name="Wang X."/>
            <person name="Zheng X."/>
            <person name="Niu Y."/>
            <person name="Chen S."/>
            <person name="Feng W."/>
        </authorList>
    </citation>
    <scope>NUCLEOTIDE SEQUENCE [LARGE SCALE GENOMIC DNA]</scope>
    <source>
        <strain evidence="11">DH-2019</strain>
    </source>
</reference>
<dbReference type="InterPro" id="IPR042197">
    <property type="entry name" value="Apaf_helical"/>
</dbReference>
<dbReference type="PANTHER" id="PTHR36766:SF53">
    <property type="entry name" value="DISEASE RESISTANCE PROTEIN RPP13-LIKE"/>
    <property type="match status" value="1"/>
</dbReference>
<organism evidence="11 12">
    <name type="scientific">Rehmannia glutinosa</name>
    <name type="common">Chinese foxglove</name>
    <dbReference type="NCBI Taxonomy" id="99300"/>
    <lineage>
        <taxon>Eukaryota</taxon>
        <taxon>Viridiplantae</taxon>
        <taxon>Streptophyta</taxon>
        <taxon>Embryophyta</taxon>
        <taxon>Tracheophyta</taxon>
        <taxon>Spermatophyta</taxon>
        <taxon>Magnoliopsida</taxon>
        <taxon>eudicotyledons</taxon>
        <taxon>Gunneridae</taxon>
        <taxon>Pentapetalae</taxon>
        <taxon>asterids</taxon>
        <taxon>lamiids</taxon>
        <taxon>Lamiales</taxon>
        <taxon>Orobanchaceae</taxon>
        <taxon>Rehmannieae</taxon>
        <taxon>Rehmannia</taxon>
    </lineage>
</organism>
<dbReference type="SUPFAM" id="SSF52058">
    <property type="entry name" value="L domain-like"/>
    <property type="match status" value="1"/>
</dbReference>
<keyword evidence="6" id="KW-0067">ATP-binding</keyword>
<feature type="coiled-coil region" evidence="7">
    <location>
        <begin position="33"/>
        <end position="73"/>
    </location>
</feature>
<evidence type="ECO:0000256" key="1">
    <source>
        <dbReference type="ARBA" id="ARBA00008894"/>
    </source>
</evidence>
<dbReference type="Gene3D" id="1.10.8.430">
    <property type="entry name" value="Helical domain of apoptotic protease-activating factors"/>
    <property type="match status" value="1"/>
</dbReference>
<keyword evidence="12" id="KW-1185">Reference proteome</keyword>
<dbReference type="InterPro" id="IPR041118">
    <property type="entry name" value="Rx_N"/>
</dbReference>
<sequence length="752" mass="85841">MADAAVSFLLENVSQLLMIPSYADRILGSEDELQKLKNELDLLKGFLQDAATKAKKENEFREMESQIKEVVYEVEDTIDTCLTNLYSVVARDKSSLRRRDLNPKAPVMSLAQELRSLREHKLKPIIEKVIKEDFAGIQVGEDEPRIKSQKFLFIRPDDAGIKDDQGTIINKFGFEDDRGTLINYLTEEKEELDAISIVGMAGLGKSTLALSIYQNQKIQYEFPTRVWVNMSEELNMKNVLLNILKKLTSEDMSNLSYQDLHETVYAHLKQGKFLLVLDDVRSVEAWNAISNVLPKSNRMTKVLITSRHLEVARRANPNREPHCLRFLTEEESWVLLQLQVFRRVAQCPLELEGIGKYIAVQCNGLPLAVVVIGGILRYQFATERNMNEIRDTWLDMSKNVEVAIGEQNLFKEIKMSEEGVFVPPVSDIPKYRRLCIHSDPTDFLSTEPKGPRVRSLLCFNKEPTALNPKYSSAIPDGFKLLRVLDSQSIIFHQFPKRVTQLIHLRYITLSGDNLHVLPEAISELWNLQTIIVDTKSRHLTVKANMWRMIQLRHLKTTATIILDIQGESGEAGGENLQTLTRLSPEHSTKYVFRRARNLKTLVIFGILSSLQDATSLQSLDRLENLKLVNDLFYESTSERMMNGLRQPNCFPPHLKKLTLSATFLDWRHISTLAKIDTLQILKLKNNAVSGISWRCVGYGFRSLVFLLIVETDLVYWEASTDHFQGLGVSCLRTAGNSSRFQQAWQKASKKSI</sequence>
<dbReference type="EMBL" id="JABTTQ020000010">
    <property type="protein sequence ID" value="KAK6148286.1"/>
    <property type="molecule type" value="Genomic_DNA"/>
</dbReference>
<feature type="domain" description="NB-ARC" evidence="8">
    <location>
        <begin position="176"/>
        <end position="343"/>
    </location>
</feature>
<keyword evidence="2" id="KW-0433">Leucine-rich repeat</keyword>
<dbReference type="InterPro" id="IPR055414">
    <property type="entry name" value="LRR_R13L4/SHOC2-like"/>
</dbReference>
<evidence type="ECO:0000256" key="2">
    <source>
        <dbReference type="ARBA" id="ARBA00022614"/>
    </source>
</evidence>
<comment type="caution">
    <text evidence="11">The sequence shown here is derived from an EMBL/GenBank/DDBJ whole genome shotgun (WGS) entry which is preliminary data.</text>
</comment>
<evidence type="ECO:0000256" key="7">
    <source>
        <dbReference type="SAM" id="Coils"/>
    </source>
</evidence>
<accession>A0ABR0WMY8</accession>
<evidence type="ECO:0000256" key="5">
    <source>
        <dbReference type="ARBA" id="ARBA00022821"/>
    </source>
</evidence>
<dbReference type="InterPro" id="IPR027417">
    <property type="entry name" value="P-loop_NTPase"/>
</dbReference>
<evidence type="ECO:0000259" key="9">
    <source>
        <dbReference type="Pfam" id="PF18052"/>
    </source>
</evidence>
<dbReference type="Gene3D" id="3.80.10.10">
    <property type="entry name" value="Ribonuclease Inhibitor"/>
    <property type="match status" value="1"/>
</dbReference>
<comment type="similarity">
    <text evidence="1">Belongs to the disease resistance NB-LRR family.</text>
</comment>
<protein>
    <submittedName>
        <fullName evidence="11">Uncharacterized protein</fullName>
    </submittedName>
</protein>
<name>A0ABR0WMY8_REHGL</name>
<evidence type="ECO:0000256" key="6">
    <source>
        <dbReference type="ARBA" id="ARBA00022840"/>
    </source>
</evidence>
<dbReference type="SUPFAM" id="SSF52540">
    <property type="entry name" value="P-loop containing nucleoside triphosphate hydrolases"/>
    <property type="match status" value="1"/>
</dbReference>
<proteinExistence type="inferred from homology"/>
<dbReference type="InterPro" id="IPR002182">
    <property type="entry name" value="NB-ARC"/>
</dbReference>
<dbReference type="InterPro" id="IPR032675">
    <property type="entry name" value="LRR_dom_sf"/>
</dbReference>
<keyword evidence="3" id="KW-0677">Repeat</keyword>
<dbReference type="Pfam" id="PF18052">
    <property type="entry name" value="Rx_N"/>
    <property type="match status" value="1"/>
</dbReference>
<evidence type="ECO:0000256" key="3">
    <source>
        <dbReference type="ARBA" id="ARBA00022737"/>
    </source>
</evidence>
<evidence type="ECO:0000313" key="11">
    <source>
        <dbReference type="EMBL" id="KAK6148286.1"/>
    </source>
</evidence>